<dbReference type="RefSeq" id="XP_033380738.1">
    <property type="nucleotide sequence ID" value="XM_033530116.1"/>
</dbReference>
<name>A0A6A5XHP4_9PLEO</name>
<dbReference type="GeneID" id="54287513"/>
<dbReference type="PANTHER" id="PTHR42336:SF1">
    <property type="entry name" value="ALKYL HYDROPEROXIDE REDUCTASE SUBUNIT C_ THIOL SPECIFIC ANTIOXIDANT DOMAIN-CONTAINING PROTEIN"/>
    <property type="match status" value="1"/>
</dbReference>
<keyword evidence="2" id="KW-1185">Reference proteome</keyword>
<dbReference type="Pfam" id="PF13911">
    <property type="entry name" value="AhpC-TSA_2"/>
    <property type="match status" value="1"/>
</dbReference>
<reference evidence="1" key="1">
    <citation type="journal article" date="2020" name="Stud. Mycol.">
        <title>101 Dothideomycetes genomes: a test case for predicting lifestyles and emergence of pathogens.</title>
        <authorList>
            <person name="Haridas S."/>
            <person name="Albert R."/>
            <person name="Binder M."/>
            <person name="Bloem J."/>
            <person name="Labutti K."/>
            <person name="Salamov A."/>
            <person name="Andreopoulos B."/>
            <person name="Baker S."/>
            <person name="Barry K."/>
            <person name="Bills G."/>
            <person name="Bluhm B."/>
            <person name="Cannon C."/>
            <person name="Castanera R."/>
            <person name="Culley D."/>
            <person name="Daum C."/>
            <person name="Ezra D."/>
            <person name="Gonzalez J."/>
            <person name="Henrissat B."/>
            <person name="Kuo A."/>
            <person name="Liang C."/>
            <person name="Lipzen A."/>
            <person name="Lutzoni F."/>
            <person name="Magnuson J."/>
            <person name="Mondo S."/>
            <person name="Nolan M."/>
            <person name="Ohm R."/>
            <person name="Pangilinan J."/>
            <person name="Park H.-J."/>
            <person name="Ramirez L."/>
            <person name="Alfaro M."/>
            <person name="Sun H."/>
            <person name="Tritt A."/>
            <person name="Yoshinaga Y."/>
            <person name="Zwiers L.-H."/>
            <person name="Turgeon B."/>
            <person name="Goodwin S."/>
            <person name="Spatafora J."/>
            <person name="Crous P."/>
            <person name="Grigoriev I."/>
        </authorList>
    </citation>
    <scope>NUCLEOTIDE SEQUENCE</scope>
    <source>
        <strain evidence="1">CBS 175.79</strain>
    </source>
</reference>
<dbReference type="EMBL" id="ML978073">
    <property type="protein sequence ID" value="KAF2012399.1"/>
    <property type="molecule type" value="Genomic_DNA"/>
</dbReference>
<evidence type="ECO:0000313" key="1">
    <source>
        <dbReference type="EMBL" id="KAF2012399.1"/>
    </source>
</evidence>
<dbReference type="OrthoDB" id="40334at2759"/>
<sequence length="195" mass="21419">MSWSTELRSWASPEALAVAAPPVIGQEAPRTPVFEVPHPGTGAAVITFLRHCGCPFAEKTFQCMRDAANRHRDINFIAVSHSDRDSTDRWIAAVGGRGHVQIAVDPKRESYAAWGLNVSSFWHVLSPWSLFSVYQLGSREGIWNRPTESGTRWQSSGTFAVDSEGIVRWAGPATSADDIPAFEEVLEALGGIRRE</sequence>
<proteinExistence type="predicted"/>
<evidence type="ECO:0000313" key="2">
    <source>
        <dbReference type="Proteomes" id="UP000799778"/>
    </source>
</evidence>
<dbReference type="InterPro" id="IPR032801">
    <property type="entry name" value="PXL2A/B/C"/>
</dbReference>
<accession>A0A6A5XHP4</accession>
<gene>
    <name evidence="1" type="ORF">BU24DRAFT_435749</name>
</gene>
<dbReference type="Proteomes" id="UP000799778">
    <property type="component" value="Unassembled WGS sequence"/>
</dbReference>
<evidence type="ECO:0008006" key="3">
    <source>
        <dbReference type="Google" id="ProtNLM"/>
    </source>
</evidence>
<protein>
    <recommendedName>
        <fullName evidence="3">Thioredoxin domain-containing protein</fullName>
    </recommendedName>
</protein>
<dbReference type="InterPro" id="IPR036249">
    <property type="entry name" value="Thioredoxin-like_sf"/>
</dbReference>
<dbReference type="PANTHER" id="PTHR42336">
    <property type="entry name" value="THIOREDOXIN DOMAIN-CONTAINING PROTEIN-RELATED"/>
    <property type="match status" value="1"/>
</dbReference>
<organism evidence="1 2">
    <name type="scientific">Aaosphaeria arxii CBS 175.79</name>
    <dbReference type="NCBI Taxonomy" id="1450172"/>
    <lineage>
        <taxon>Eukaryota</taxon>
        <taxon>Fungi</taxon>
        <taxon>Dikarya</taxon>
        <taxon>Ascomycota</taxon>
        <taxon>Pezizomycotina</taxon>
        <taxon>Dothideomycetes</taxon>
        <taxon>Pleosporomycetidae</taxon>
        <taxon>Pleosporales</taxon>
        <taxon>Pleosporales incertae sedis</taxon>
        <taxon>Aaosphaeria</taxon>
    </lineage>
</organism>
<dbReference type="SUPFAM" id="SSF52833">
    <property type="entry name" value="Thioredoxin-like"/>
    <property type="match status" value="1"/>
</dbReference>
<dbReference type="Gene3D" id="3.40.30.10">
    <property type="entry name" value="Glutaredoxin"/>
    <property type="match status" value="1"/>
</dbReference>
<dbReference type="AlphaFoldDB" id="A0A6A5XHP4"/>